<proteinExistence type="predicted"/>
<evidence type="ECO:0000313" key="3">
    <source>
        <dbReference type="EMBL" id="QGY42336.1"/>
    </source>
</evidence>
<dbReference type="Pfam" id="PF06283">
    <property type="entry name" value="ThuA"/>
    <property type="match status" value="1"/>
</dbReference>
<feature type="signal peptide" evidence="1">
    <location>
        <begin position="1"/>
        <end position="19"/>
    </location>
</feature>
<feature type="domain" description="ThuA-like" evidence="2">
    <location>
        <begin position="65"/>
        <end position="232"/>
    </location>
</feature>
<dbReference type="AlphaFoldDB" id="A0A6I6JHS2"/>
<dbReference type="Proteomes" id="UP000428260">
    <property type="component" value="Chromosome"/>
</dbReference>
<organism evidence="3 4">
    <name type="scientific">Maribellus comscasis</name>
    <dbReference type="NCBI Taxonomy" id="2681766"/>
    <lineage>
        <taxon>Bacteria</taxon>
        <taxon>Pseudomonadati</taxon>
        <taxon>Bacteroidota</taxon>
        <taxon>Bacteroidia</taxon>
        <taxon>Marinilabiliales</taxon>
        <taxon>Prolixibacteraceae</taxon>
        <taxon>Maribellus</taxon>
    </lineage>
</organism>
<evidence type="ECO:0000256" key="1">
    <source>
        <dbReference type="SAM" id="SignalP"/>
    </source>
</evidence>
<dbReference type="InterPro" id="IPR029010">
    <property type="entry name" value="ThuA-like"/>
</dbReference>
<dbReference type="InterPro" id="IPR029062">
    <property type="entry name" value="Class_I_gatase-like"/>
</dbReference>
<reference evidence="3 4" key="1">
    <citation type="submission" date="2019-11" db="EMBL/GenBank/DDBJ databases">
        <authorList>
            <person name="Zheng R.K."/>
            <person name="Sun C.M."/>
        </authorList>
    </citation>
    <scope>NUCLEOTIDE SEQUENCE [LARGE SCALE GENOMIC DNA]</scope>
    <source>
        <strain evidence="3 4">WC007</strain>
    </source>
</reference>
<dbReference type="SUPFAM" id="SSF52317">
    <property type="entry name" value="Class I glutamine amidotransferase-like"/>
    <property type="match status" value="1"/>
</dbReference>
<feature type="chain" id="PRO_5026252518" evidence="1">
    <location>
        <begin position="20"/>
        <end position="241"/>
    </location>
</feature>
<name>A0A6I6JHS2_9BACT</name>
<dbReference type="RefSeq" id="WP_158862394.1">
    <property type="nucleotide sequence ID" value="NZ_CP046401.1"/>
</dbReference>
<evidence type="ECO:0000259" key="2">
    <source>
        <dbReference type="Pfam" id="PF06283"/>
    </source>
</evidence>
<protein>
    <submittedName>
        <fullName evidence="3">ThuA domain-containing protein</fullName>
    </submittedName>
</protein>
<keyword evidence="4" id="KW-1185">Reference proteome</keyword>
<dbReference type="KEGG" id="mcos:GM418_01295"/>
<keyword evidence="1" id="KW-0732">Signal</keyword>
<gene>
    <name evidence="3" type="ORF">GM418_01295</name>
</gene>
<evidence type="ECO:0000313" key="4">
    <source>
        <dbReference type="Proteomes" id="UP000428260"/>
    </source>
</evidence>
<accession>A0A6I6JHS2</accession>
<sequence>MKKVLLLLFFSIFSFCVFSQAPVQIMLVTGGHSYDTLQFMEMFDNLEGVEYQHFEQPVANRTIANGLAEYFDVLVFYDMWQDITPAEKSAYIQLTKVGKPLLFLHHSLVSYQKWNEFEKIVGGKYIEKDPGVPESEYSTYDHDVWVYINPVGNHASTKGFQSFRFFDEVYGNTKVSDSVIPILTTKHPGSTETIGWENHYNSSKIVYLQPGHDHRTYEKKEYRELIKQTIVYLAGKNLTAK</sequence>
<dbReference type="EMBL" id="CP046401">
    <property type="protein sequence ID" value="QGY42336.1"/>
    <property type="molecule type" value="Genomic_DNA"/>
</dbReference>
<dbReference type="Gene3D" id="3.40.50.880">
    <property type="match status" value="1"/>
</dbReference>